<evidence type="ECO:0000256" key="2">
    <source>
        <dbReference type="ARBA" id="ARBA00006448"/>
    </source>
</evidence>
<keyword evidence="3" id="KW-1003">Cell membrane</keyword>
<dbReference type="Gene3D" id="3.30.240.20">
    <property type="entry name" value="bsu07140 like domains"/>
    <property type="match status" value="1"/>
</dbReference>
<gene>
    <name evidence="9" type="ORF">BHU72_05795</name>
</gene>
<keyword evidence="10" id="KW-1185">Reference proteome</keyword>
<dbReference type="InterPro" id="IPR007353">
    <property type="entry name" value="DUF421"/>
</dbReference>
<evidence type="ECO:0000256" key="3">
    <source>
        <dbReference type="ARBA" id="ARBA00022475"/>
    </source>
</evidence>
<reference evidence="9 10" key="1">
    <citation type="submission" date="2016-09" db="EMBL/GenBank/DDBJ databases">
        <title>Desulfuribacillus arsenicus sp. nov., an obligately anaerobic, dissimilatory arsenic- and antimonate-reducing bacterium isolated from anoxic sediments.</title>
        <authorList>
            <person name="Abin C.A."/>
            <person name="Hollibaugh J.T."/>
        </authorList>
    </citation>
    <scope>NUCLEOTIDE SEQUENCE [LARGE SCALE GENOMIC DNA]</scope>
    <source>
        <strain evidence="9 10">MLFW-2</strain>
    </source>
</reference>
<evidence type="ECO:0000256" key="5">
    <source>
        <dbReference type="ARBA" id="ARBA00022989"/>
    </source>
</evidence>
<feature type="transmembrane region" description="Helical" evidence="7">
    <location>
        <begin position="6"/>
        <end position="24"/>
    </location>
</feature>
<comment type="subcellular location">
    <subcellularLocation>
        <location evidence="1">Cell membrane</location>
        <topology evidence="1">Multi-pass membrane protein</topology>
    </subcellularLocation>
</comment>
<dbReference type="OrthoDB" id="1796697at2"/>
<dbReference type="AlphaFoldDB" id="A0A1E5L537"/>
<name>A0A1E5L537_9FIRM</name>
<feature type="domain" description="YetF C-terminal" evidence="8">
    <location>
        <begin position="78"/>
        <end position="152"/>
    </location>
</feature>
<evidence type="ECO:0000259" key="8">
    <source>
        <dbReference type="Pfam" id="PF04239"/>
    </source>
</evidence>
<keyword evidence="4 7" id="KW-0812">Transmembrane</keyword>
<feature type="transmembrane region" description="Helical" evidence="7">
    <location>
        <begin position="31"/>
        <end position="49"/>
    </location>
</feature>
<evidence type="ECO:0000256" key="4">
    <source>
        <dbReference type="ARBA" id="ARBA00022692"/>
    </source>
</evidence>
<sequence>MDLNFIWKAAVIVIGGVLILRLAGRKSISQLTVAQTVMMVAVGSLIIQPVGDRNIWITLIITFLMVLTLIFLEYMALKYDKLESFMYGKSIAVVENGKIIKANLKKMRLTVDMLELRIRQQGISNISDLQWATIESNGQIGYMLMPAKQPATKADIQMLLSMIQETGLGAKEFKSVNIVTNETEDTDNLFQEVKTKAHRKDIPDHLK</sequence>
<keyword evidence="6 7" id="KW-0472">Membrane</keyword>
<dbReference type="EMBL" id="MJAT01000033">
    <property type="protein sequence ID" value="OEH85123.1"/>
    <property type="molecule type" value="Genomic_DNA"/>
</dbReference>
<accession>A0A1E5L537</accession>
<dbReference type="RefSeq" id="WP_069702450.1">
    <property type="nucleotide sequence ID" value="NZ_MJAT01000033.1"/>
</dbReference>
<comment type="caution">
    <text evidence="9">The sequence shown here is derived from an EMBL/GenBank/DDBJ whole genome shotgun (WGS) entry which is preliminary data.</text>
</comment>
<dbReference type="Proteomes" id="UP000095255">
    <property type="component" value="Unassembled WGS sequence"/>
</dbReference>
<dbReference type="InterPro" id="IPR023090">
    <property type="entry name" value="UPF0702_alpha/beta_dom_sf"/>
</dbReference>
<evidence type="ECO:0000313" key="10">
    <source>
        <dbReference type="Proteomes" id="UP000095255"/>
    </source>
</evidence>
<dbReference type="Pfam" id="PF04239">
    <property type="entry name" value="DUF421"/>
    <property type="match status" value="1"/>
</dbReference>
<keyword evidence="5 7" id="KW-1133">Transmembrane helix</keyword>
<dbReference type="GO" id="GO:0005886">
    <property type="term" value="C:plasma membrane"/>
    <property type="evidence" value="ECO:0007669"/>
    <property type="project" value="UniProtKB-SubCell"/>
</dbReference>
<proteinExistence type="inferred from homology"/>
<evidence type="ECO:0000256" key="6">
    <source>
        <dbReference type="ARBA" id="ARBA00023136"/>
    </source>
</evidence>
<organism evidence="9 10">
    <name type="scientific">Desulfuribacillus stibiiarsenatis</name>
    <dbReference type="NCBI Taxonomy" id="1390249"/>
    <lineage>
        <taxon>Bacteria</taxon>
        <taxon>Bacillati</taxon>
        <taxon>Bacillota</taxon>
        <taxon>Desulfuribacillia</taxon>
        <taxon>Desulfuribacillales</taxon>
        <taxon>Desulfuribacillaceae</taxon>
        <taxon>Desulfuribacillus</taxon>
    </lineage>
</organism>
<dbReference type="PANTHER" id="PTHR34582">
    <property type="entry name" value="UPF0702 TRANSMEMBRANE PROTEIN YCAP"/>
    <property type="match status" value="1"/>
</dbReference>
<evidence type="ECO:0000256" key="7">
    <source>
        <dbReference type="SAM" id="Phobius"/>
    </source>
</evidence>
<evidence type="ECO:0000313" key="9">
    <source>
        <dbReference type="EMBL" id="OEH85123.1"/>
    </source>
</evidence>
<protein>
    <recommendedName>
        <fullName evidence="8">YetF C-terminal domain-containing protein</fullName>
    </recommendedName>
</protein>
<feature type="transmembrane region" description="Helical" evidence="7">
    <location>
        <begin position="55"/>
        <end position="77"/>
    </location>
</feature>
<evidence type="ECO:0000256" key="1">
    <source>
        <dbReference type="ARBA" id="ARBA00004651"/>
    </source>
</evidence>
<dbReference type="PANTHER" id="PTHR34582:SF2">
    <property type="entry name" value="UPF0702 TRANSMEMBRANE PROTEIN YDFR"/>
    <property type="match status" value="1"/>
</dbReference>
<dbReference type="STRING" id="1390249.BHU72_05795"/>
<comment type="similarity">
    <text evidence="2">Belongs to the UPF0702 family.</text>
</comment>